<keyword evidence="2" id="KW-0132">Cell division</keyword>
<reference evidence="7" key="1">
    <citation type="submission" date="2023-05" db="EMBL/GenBank/DDBJ databases">
        <title>Nepenthes gracilis genome sequencing.</title>
        <authorList>
            <person name="Fukushima K."/>
        </authorList>
    </citation>
    <scope>NUCLEOTIDE SEQUENCE</scope>
    <source>
        <strain evidence="7">SING2019-196</strain>
    </source>
</reference>
<organism evidence="7 8">
    <name type="scientific">Nepenthes gracilis</name>
    <name type="common">Slender pitcher plant</name>
    <dbReference type="NCBI Taxonomy" id="150966"/>
    <lineage>
        <taxon>Eukaryota</taxon>
        <taxon>Viridiplantae</taxon>
        <taxon>Streptophyta</taxon>
        <taxon>Embryophyta</taxon>
        <taxon>Tracheophyta</taxon>
        <taxon>Spermatophyta</taxon>
        <taxon>Magnoliopsida</taxon>
        <taxon>eudicotyledons</taxon>
        <taxon>Gunneridae</taxon>
        <taxon>Pentapetalae</taxon>
        <taxon>Caryophyllales</taxon>
        <taxon>Nepenthaceae</taxon>
        <taxon>Nepenthes</taxon>
    </lineage>
</organism>
<proteinExistence type="inferred from homology"/>
<protein>
    <recommendedName>
        <fullName evidence="6">Cyclin-like domain-containing protein</fullName>
    </recommendedName>
</protein>
<dbReference type="Proteomes" id="UP001279734">
    <property type="component" value="Unassembled WGS sequence"/>
</dbReference>
<evidence type="ECO:0000259" key="6">
    <source>
        <dbReference type="SMART" id="SM00385"/>
    </source>
</evidence>
<gene>
    <name evidence="7" type="ORF">Nepgr_009041</name>
</gene>
<keyword evidence="4" id="KW-0131">Cell cycle</keyword>
<dbReference type="InterPro" id="IPR006671">
    <property type="entry name" value="Cyclin_N"/>
</dbReference>
<dbReference type="InterPro" id="IPR036915">
    <property type="entry name" value="Cyclin-like_sf"/>
</dbReference>
<evidence type="ECO:0000256" key="3">
    <source>
        <dbReference type="ARBA" id="ARBA00023127"/>
    </source>
</evidence>
<evidence type="ECO:0000256" key="5">
    <source>
        <dbReference type="RuleBase" id="RU000383"/>
    </source>
</evidence>
<comment type="caution">
    <text evidence="7">The sequence shown here is derived from an EMBL/GenBank/DDBJ whole genome shotgun (WGS) entry which is preliminary data.</text>
</comment>
<accession>A0AAD3XK21</accession>
<evidence type="ECO:0000256" key="1">
    <source>
        <dbReference type="ARBA" id="ARBA00009065"/>
    </source>
</evidence>
<dbReference type="InterPro" id="IPR013763">
    <property type="entry name" value="Cyclin-like_dom"/>
</dbReference>
<dbReference type="SMART" id="SM00385">
    <property type="entry name" value="CYCLIN"/>
    <property type="match status" value="1"/>
</dbReference>
<keyword evidence="8" id="KW-1185">Reference proteome</keyword>
<comment type="similarity">
    <text evidence="1">Belongs to the cyclin family. Cyclin D subfamily.</text>
</comment>
<dbReference type="Pfam" id="PF00134">
    <property type="entry name" value="Cyclin_N"/>
    <property type="match status" value="1"/>
</dbReference>
<dbReference type="InterPro" id="IPR039361">
    <property type="entry name" value="Cyclin"/>
</dbReference>
<dbReference type="AlphaFoldDB" id="A0AAD3XK21"/>
<dbReference type="Gene3D" id="1.10.472.10">
    <property type="entry name" value="Cyclin-like"/>
    <property type="match status" value="2"/>
</dbReference>
<name>A0AAD3XK21_NEPGR</name>
<dbReference type="EMBL" id="BSYO01000007">
    <property type="protein sequence ID" value="GMH07201.1"/>
    <property type="molecule type" value="Genomic_DNA"/>
</dbReference>
<dbReference type="SUPFAM" id="SSF47954">
    <property type="entry name" value="Cyclin-like"/>
    <property type="match status" value="1"/>
</dbReference>
<sequence length="301" mass="34199">MKRSSFCLRVTTVLSKPWLSYTASSSSSRAQNHSSMEFDLESPLTNFEDHDNNKTQYPPLFLLESDHMISQNYARSLRNMDVNISSRVETISFILQLAGGFDPFLPYLAVNYLDRFFSRQGMPQAKPWVVRLLATACVSLAAKMMKTEFSLQNAQCDEGFIFDSQTIERMELIMLEALKWRLRSITPFSFLDFFISLLKLKDPPSRQALKARAREIIFKAQNGKNPFPFKAQSVVVDLLMQIKNTNNMNLVSEIMEFKPSIVAASAVLSASHELFPTQCSCFRKAISTCSYVNKVIPPSLP</sequence>
<dbReference type="PANTHER" id="PTHR10177">
    <property type="entry name" value="CYCLINS"/>
    <property type="match status" value="1"/>
</dbReference>
<dbReference type="CDD" id="cd20544">
    <property type="entry name" value="CYCLIN_AtCycD-like_rpt2"/>
    <property type="match status" value="1"/>
</dbReference>
<feature type="domain" description="Cyclin-like" evidence="6">
    <location>
        <begin position="86"/>
        <end position="176"/>
    </location>
</feature>
<keyword evidence="3 5" id="KW-0195">Cyclin</keyword>
<evidence type="ECO:0000313" key="8">
    <source>
        <dbReference type="Proteomes" id="UP001279734"/>
    </source>
</evidence>
<evidence type="ECO:0000313" key="7">
    <source>
        <dbReference type="EMBL" id="GMH07201.1"/>
    </source>
</evidence>
<dbReference type="GO" id="GO:0051301">
    <property type="term" value="P:cell division"/>
    <property type="evidence" value="ECO:0007669"/>
    <property type="project" value="UniProtKB-KW"/>
</dbReference>
<evidence type="ECO:0000256" key="2">
    <source>
        <dbReference type="ARBA" id="ARBA00022618"/>
    </source>
</evidence>
<evidence type="ECO:0000256" key="4">
    <source>
        <dbReference type="ARBA" id="ARBA00023306"/>
    </source>
</evidence>
<dbReference type="FunFam" id="1.10.472.10:FF:000060">
    <property type="entry name" value="D6-type cyclin"/>
    <property type="match status" value="1"/>
</dbReference>